<dbReference type="Proteomes" id="UP000280182">
    <property type="component" value="Unassembled WGS sequence"/>
</dbReference>
<sequence>MYEILKQLATPAIITGLISGLYAYFQKKKEEYREYVYKNKQENFKELVVYADELVDKGITNPDLEKLLFKISQKINPYGRKIKTFGKYQWIEDDGYVWYQIEIIEKKLAFQILQIKDLKELAHRIQISKRLLDIKVEKNIPLISSAKIWFYLLQYAMLLLQLFLIYSVYNRFIEQPTVFPPLFACFLILVVSLIFLLPELSVNESDDKKSEIFFVVLLYFIVAVDAVTAYYSYNSPNNVFIAPLVGIVSLFLIVGEVILKAIIFGESEIGKVSTIYIEEYRKLQGPNLSERRFRNYFKVIPFLNKIKNLFHKYIIPLFNKIKNLFHKDKREGNDDL</sequence>
<evidence type="ECO:0000313" key="3">
    <source>
        <dbReference type="Proteomes" id="UP000280182"/>
    </source>
</evidence>
<dbReference type="RefSeq" id="WP_125394809.1">
    <property type="nucleotide sequence ID" value="NZ_RJPJ01000003.1"/>
</dbReference>
<dbReference type="OrthoDB" id="2214134at2"/>
<name>A0A3R9KGQ0_STROR</name>
<gene>
    <name evidence="2" type="ORF">D8802_03455</name>
</gene>
<feature type="transmembrane region" description="Helical" evidence="1">
    <location>
        <begin position="239"/>
        <end position="259"/>
    </location>
</feature>
<feature type="transmembrane region" description="Helical" evidence="1">
    <location>
        <begin position="181"/>
        <end position="200"/>
    </location>
</feature>
<proteinExistence type="predicted"/>
<accession>A0A3R9KGQ0</accession>
<dbReference type="EMBL" id="RJPJ01000003">
    <property type="protein sequence ID" value="RSJ68059.1"/>
    <property type="molecule type" value="Genomic_DNA"/>
</dbReference>
<evidence type="ECO:0000256" key="1">
    <source>
        <dbReference type="SAM" id="Phobius"/>
    </source>
</evidence>
<comment type="caution">
    <text evidence="2">The sequence shown here is derived from an EMBL/GenBank/DDBJ whole genome shotgun (WGS) entry which is preliminary data.</text>
</comment>
<evidence type="ECO:0000313" key="2">
    <source>
        <dbReference type="EMBL" id="RSJ68059.1"/>
    </source>
</evidence>
<keyword evidence="1" id="KW-1133">Transmembrane helix</keyword>
<reference evidence="2 3" key="1">
    <citation type="submission" date="2018-11" db="EMBL/GenBank/DDBJ databases">
        <title>Species Designations Belie Phenotypic and Genotypic Heterogeneity in Oral Streptococci.</title>
        <authorList>
            <person name="Velsko I."/>
        </authorList>
    </citation>
    <scope>NUCLEOTIDE SEQUENCE [LARGE SCALE GENOMIC DNA]</scope>
    <source>
        <strain evidence="2 3">BCC12</strain>
    </source>
</reference>
<feature type="transmembrane region" description="Helical" evidence="1">
    <location>
        <begin position="212"/>
        <end position="233"/>
    </location>
</feature>
<feature type="transmembrane region" description="Helical" evidence="1">
    <location>
        <begin position="148"/>
        <end position="169"/>
    </location>
</feature>
<protein>
    <submittedName>
        <fullName evidence="2">Uncharacterized protein</fullName>
    </submittedName>
</protein>
<organism evidence="2 3">
    <name type="scientific">Streptococcus oralis</name>
    <dbReference type="NCBI Taxonomy" id="1303"/>
    <lineage>
        <taxon>Bacteria</taxon>
        <taxon>Bacillati</taxon>
        <taxon>Bacillota</taxon>
        <taxon>Bacilli</taxon>
        <taxon>Lactobacillales</taxon>
        <taxon>Streptococcaceae</taxon>
        <taxon>Streptococcus</taxon>
    </lineage>
</organism>
<keyword evidence="1" id="KW-0472">Membrane</keyword>
<dbReference type="AlphaFoldDB" id="A0A3R9KGQ0"/>
<keyword evidence="1" id="KW-0812">Transmembrane</keyword>